<proteinExistence type="predicted"/>
<accession>A0A0L0FSE2</accession>
<organism evidence="1 2">
    <name type="scientific">Sphaeroforma arctica JP610</name>
    <dbReference type="NCBI Taxonomy" id="667725"/>
    <lineage>
        <taxon>Eukaryota</taxon>
        <taxon>Ichthyosporea</taxon>
        <taxon>Ichthyophonida</taxon>
        <taxon>Sphaeroforma</taxon>
    </lineage>
</organism>
<dbReference type="Proteomes" id="UP000054560">
    <property type="component" value="Unassembled WGS sequence"/>
</dbReference>
<sequence>DITNEDYESMANECSSFNSTKQLLCCAQFSKISRSAVRDSVYPDDWCVRMPCRMHAHRTNPIQQSLSIKAWDGKARRVCDFRPSNYTGILSKTIHCCALLKSGKAGLNIKAAPFKSNSSDTLVHDRAGTRMRGHRLSSTEYHTR</sequence>
<dbReference type="RefSeq" id="XP_014152800.1">
    <property type="nucleotide sequence ID" value="XM_014297325.1"/>
</dbReference>
<dbReference type="GeneID" id="25909196"/>
<evidence type="ECO:0000313" key="1">
    <source>
        <dbReference type="EMBL" id="KNC78898.1"/>
    </source>
</evidence>
<keyword evidence="2" id="KW-1185">Reference proteome</keyword>
<feature type="non-terminal residue" evidence="1">
    <location>
        <position position="1"/>
    </location>
</feature>
<evidence type="ECO:0000313" key="2">
    <source>
        <dbReference type="Proteomes" id="UP000054560"/>
    </source>
</evidence>
<reference evidence="1 2" key="1">
    <citation type="submission" date="2011-02" db="EMBL/GenBank/DDBJ databases">
        <title>The Genome Sequence of Sphaeroforma arctica JP610.</title>
        <authorList>
            <consortium name="The Broad Institute Genome Sequencing Platform"/>
            <person name="Russ C."/>
            <person name="Cuomo C."/>
            <person name="Young S.K."/>
            <person name="Zeng Q."/>
            <person name="Gargeya S."/>
            <person name="Alvarado L."/>
            <person name="Berlin A."/>
            <person name="Chapman S.B."/>
            <person name="Chen Z."/>
            <person name="Freedman E."/>
            <person name="Gellesch M."/>
            <person name="Goldberg J."/>
            <person name="Griggs A."/>
            <person name="Gujja S."/>
            <person name="Heilman E."/>
            <person name="Heiman D."/>
            <person name="Howarth C."/>
            <person name="Mehta T."/>
            <person name="Neiman D."/>
            <person name="Pearson M."/>
            <person name="Roberts A."/>
            <person name="Saif S."/>
            <person name="Shea T."/>
            <person name="Shenoy N."/>
            <person name="Sisk P."/>
            <person name="Stolte C."/>
            <person name="Sykes S."/>
            <person name="White J."/>
            <person name="Yandava C."/>
            <person name="Burger G."/>
            <person name="Gray M.W."/>
            <person name="Holland P.W.H."/>
            <person name="King N."/>
            <person name="Lang F.B.F."/>
            <person name="Roger A.J."/>
            <person name="Ruiz-Trillo I."/>
            <person name="Haas B."/>
            <person name="Nusbaum C."/>
            <person name="Birren B."/>
        </authorList>
    </citation>
    <scope>NUCLEOTIDE SEQUENCE [LARGE SCALE GENOMIC DNA]</scope>
    <source>
        <strain evidence="1 2">JP610</strain>
    </source>
</reference>
<protein>
    <submittedName>
        <fullName evidence="1">Uncharacterized protein</fullName>
    </submittedName>
</protein>
<dbReference type="AlphaFoldDB" id="A0A0L0FSE2"/>
<dbReference type="EMBL" id="KQ242401">
    <property type="protein sequence ID" value="KNC78898.1"/>
    <property type="molecule type" value="Genomic_DNA"/>
</dbReference>
<name>A0A0L0FSE2_9EUKA</name>
<gene>
    <name evidence="1" type="ORF">SARC_08692</name>
</gene>